<gene>
    <name evidence="1" type="ORF">ANN_02778</name>
</gene>
<comment type="caution">
    <text evidence="1">The sequence shown here is derived from an EMBL/GenBank/DDBJ whole genome shotgun (WGS) entry which is preliminary data.</text>
</comment>
<keyword evidence="2" id="KW-1185">Reference proteome</keyword>
<organism evidence="1 2">
    <name type="scientific">Periplaneta americana</name>
    <name type="common">American cockroach</name>
    <name type="synonym">Blatta americana</name>
    <dbReference type="NCBI Taxonomy" id="6978"/>
    <lineage>
        <taxon>Eukaryota</taxon>
        <taxon>Metazoa</taxon>
        <taxon>Ecdysozoa</taxon>
        <taxon>Arthropoda</taxon>
        <taxon>Hexapoda</taxon>
        <taxon>Insecta</taxon>
        <taxon>Pterygota</taxon>
        <taxon>Neoptera</taxon>
        <taxon>Polyneoptera</taxon>
        <taxon>Dictyoptera</taxon>
        <taxon>Blattodea</taxon>
        <taxon>Blattoidea</taxon>
        <taxon>Blattidae</taxon>
        <taxon>Blattinae</taxon>
        <taxon>Periplaneta</taxon>
    </lineage>
</organism>
<dbReference type="EMBL" id="JAJSOF020000001">
    <property type="protein sequence ID" value="KAJ4451317.1"/>
    <property type="molecule type" value="Genomic_DNA"/>
</dbReference>
<protein>
    <submittedName>
        <fullName evidence="1">Uncharacterized protein</fullName>
    </submittedName>
</protein>
<reference evidence="1 2" key="1">
    <citation type="journal article" date="2022" name="Allergy">
        <title>Genome assembly and annotation of Periplaneta americana reveal a comprehensive cockroach allergen profile.</title>
        <authorList>
            <person name="Wang L."/>
            <person name="Xiong Q."/>
            <person name="Saelim N."/>
            <person name="Wang L."/>
            <person name="Nong W."/>
            <person name="Wan A.T."/>
            <person name="Shi M."/>
            <person name="Liu X."/>
            <person name="Cao Q."/>
            <person name="Hui J.H.L."/>
            <person name="Sookrung N."/>
            <person name="Leung T.F."/>
            <person name="Tungtrongchitr A."/>
            <person name="Tsui S.K.W."/>
        </authorList>
    </citation>
    <scope>NUCLEOTIDE SEQUENCE [LARGE SCALE GENOMIC DNA]</scope>
    <source>
        <strain evidence="1">PWHHKU_190912</strain>
    </source>
</reference>
<dbReference type="Proteomes" id="UP001148838">
    <property type="component" value="Unassembled WGS sequence"/>
</dbReference>
<proteinExistence type="predicted"/>
<name>A0ABQ8TX71_PERAM</name>
<sequence>MDYGIRGTPVAEHYATGLKQNWMMLERFFRPSCRKSRDAITVIIFAKNGLLNYYLFAEDDDIAAVTKQYYCRYLGTQPDNVPILNDVFVLTVFRSTGATYHAYIQSGSCLMSDVLMMSILRFEPVFGQLTKKHDTEQCSWQLDRNHRNFLMFFSGIHCAVCTQALAEPGLHRRDGAIHSRHCHSLLVYTLNCKKNETSMEVFFNICCSDFDLVSSRNSASQRNMTLEKTVCFDVPYNLSEFVGLITFHPVSDDGVEVMLSCWISTTDGPFRRRRCVIFSVPFNLKHRHSCNTSTALN</sequence>
<evidence type="ECO:0000313" key="1">
    <source>
        <dbReference type="EMBL" id="KAJ4451317.1"/>
    </source>
</evidence>
<evidence type="ECO:0000313" key="2">
    <source>
        <dbReference type="Proteomes" id="UP001148838"/>
    </source>
</evidence>
<accession>A0ABQ8TX71</accession>